<evidence type="ECO:0000256" key="2">
    <source>
        <dbReference type="ARBA" id="ARBA00009236"/>
    </source>
</evidence>
<dbReference type="InterPro" id="IPR015421">
    <property type="entry name" value="PyrdxlP-dep_Trfase_major"/>
</dbReference>
<name>A0ABV9TI31_9MICC</name>
<dbReference type="InterPro" id="IPR024169">
    <property type="entry name" value="SP_NH2Trfase/AEP_transaminase"/>
</dbReference>
<dbReference type="PANTHER" id="PTHR21152:SF40">
    <property type="entry name" value="ALANINE--GLYOXYLATE AMINOTRANSFERASE"/>
    <property type="match status" value="1"/>
</dbReference>
<comment type="caution">
    <text evidence="5">The sequence shown here is derived from an EMBL/GenBank/DDBJ whole genome shotgun (WGS) entry which is preliminary data.</text>
</comment>
<evidence type="ECO:0000313" key="5">
    <source>
        <dbReference type="EMBL" id="MFC4903158.1"/>
    </source>
</evidence>
<comment type="cofactor">
    <cofactor evidence="1">
        <name>pyridoxal 5'-phosphate</name>
        <dbReference type="ChEBI" id="CHEBI:597326"/>
    </cofactor>
</comment>
<evidence type="ECO:0000313" key="6">
    <source>
        <dbReference type="Proteomes" id="UP001595797"/>
    </source>
</evidence>
<keyword evidence="6" id="KW-1185">Reference proteome</keyword>
<dbReference type="Pfam" id="PF00266">
    <property type="entry name" value="Aminotran_5"/>
    <property type="match status" value="1"/>
</dbReference>
<feature type="domain" description="Aminotransferase class V" evidence="4">
    <location>
        <begin position="41"/>
        <end position="335"/>
    </location>
</feature>
<comment type="similarity">
    <text evidence="2">Belongs to the class-V pyridoxal-phosphate-dependent aminotransferase family.</text>
</comment>
<dbReference type="SUPFAM" id="SSF53383">
    <property type="entry name" value="PLP-dependent transferases"/>
    <property type="match status" value="1"/>
</dbReference>
<keyword evidence="5" id="KW-0808">Transferase</keyword>
<sequence length="376" mass="39919">MTRPCEERSVPVIQRHLFGPGPSNPYPEATAALALPLLGHLDPAFLEIMDSACDGLREVWGTRNRRTLPLSATGSAGMEAAFVNTVEDGDVVVVAVNGLFGERMCDVAARCGAEVVRVDFPYGQPIDPQQVAEAHPAPKIIAAVHAETSTGVRSDIAALGELKGDALLLVDAVTSIGGIELRADEWGVDLGYAGTQKCLGVAPGLAPFTISDAAFERRVRHPRSWYLDLGMLGGYVGEAQGRARTYHHTAPTAMIASLDAGLRRISEEGLENVWARHQAAGDALQDGLQEMGLELFAAEGHRLPELTTVKVPEGVDSAAVRAHLLEHYSLEIGAGVKEYADTVWRIGLMGPNAHAGSVALVLGALQEALRKTPLPV</sequence>
<dbReference type="PANTHER" id="PTHR21152">
    <property type="entry name" value="AMINOTRANSFERASE CLASS V"/>
    <property type="match status" value="1"/>
</dbReference>
<dbReference type="InterPro" id="IPR015422">
    <property type="entry name" value="PyrdxlP-dep_Trfase_small"/>
</dbReference>
<reference evidence="6" key="1">
    <citation type="journal article" date="2019" name="Int. J. Syst. Evol. Microbiol.">
        <title>The Global Catalogue of Microorganisms (GCM) 10K type strain sequencing project: providing services to taxonomists for standard genome sequencing and annotation.</title>
        <authorList>
            <consortium name="The Broad Institute Genomics Platform"/>
            <consortium name="The Broad Institute Genome Sequencing Center for Infectious Disease"/>
            <person name="Wu L."/>
            <person name="Ma J."/>
        </authorList>
    </citation>
    <scope>NUCLEOTIDE SEQUENCE [LARGE SCALE GENOMIC DNA]</scope>
    <source>
        <strain evidence="6">CGMCC 4.6946</strain>
    </source>
</reference>
<dbReference type="RefSeq" id="WP_277552713.1">
    <property type="nucleotide sequence ID" value="NZ_JARAMH010000035.1"/>
</dbReference>
<evidence type="ECO:0000259" key="4">
    <source>
        <dbReference type="Pfam" id="PF00266"/>
    </source>
</evidence>
<gene>
    <name evidence="5" type="ORF">ACFPCS_06215</name>
</gene>
<dbReference type="GO" id="GO:0008483">
    <property type="term" value="F:transaminase activity"/>
    <property type="evidence" value="ECO:0007669"/>
    <property type="project" value="UniProtKB-KW"/>
</dbReference>
<dbReference type="Gene3D" id="3.90.1150.10">
    <property type="entry name" value="Aspartate Aminotransferase, domain 1"/>
    <property type="match status" value="1"/>
</dbReference>
<dbReference type="Gene3D" id="3.40.640.10">
    <property type="entry name" value="Type I PLP-dependent aspartate aminotransferase-like (Major domain)"/>
    <property type="match status" value="1"/>
</dbReference>
<dbReference type="InterPro" id="IPR000192">
    <property type="entry name" value="Aminotrans_V_dom"/>
</dbReference>
<evidence type="ECO:0000256" key="1">
    <source>
        <dbReference type="ARBA" id="ARBA00001933"/>
    </source>
</evidence>
<accession>A0ABV9TI31</accession>
<evidence type="ECO:0000256" key="3">
    <source>
        <dbReference type="ARBA" id="ARBA00022898"/>
    </source>
</evidence>
<keyword evidence="5" id="KW-0032">Aminotransferase</keyword>
<dbReference type="InterPro" id="IPR015424">
    <property type="entry name" value="PyrdxlP-dep_Trfase"/>
</dbReference>
<proteinExistence type="inferred from homology"/>
<protein>
    <submittedName>
        <fullName evidence="5">Pyridoxal-phosphate-dependent aminotransferase family protein</fullName>
    </submittedName>
</protein>
<organism evidence="5 6">
    <name type="scientific">Kocuria oceani</name>
    <dbReference type="NCBI Taxonomy" id="988827"/>
    <lineage>
        <taxon>Bacteria</taxon>
        <taxon>Bacillati</taxon>
        <taxon>Actinomycetota</taxon>
        <taxon>Actinomycetes</taxon>
        <taxon>Micrococcales</taxon>
        <taxon>Micrococcaceae</taxon>
        <taxon>Kocuria</taxon>
    </lineage>
</organism>
<dbReference type="EMBL" id="JBHSIW010000007">
    <property type="protein sequence ID" value="MFC4903158.1"/>
    <property type="molecule type" value="Genomic_DNA"/>
</dbReference>
<keyword evidence="3" id="KW-0663">Pyridoxal phosphate</keyword>
<dbReference type="Proteomes" id="UP001595797">
    <property type="component" value="Unassembled WGS sequence"/>
</dbReference>
<dbReference type="PIRSF" id="PIRSF000524">
    <property type="entry name" value="SPT"/>
    <property type="match status" value="1"/>
</dbReference>